<sequence length="183" mass="19793">MSKLSQTDWIAAGFRALTNKGPQALKAEPLARSLKTTKGSFYWHFKDVPAFQAAMLTFWEEIATQQIITLLDALPSPEIKLRTLSDLATAPQDEFGGVGAEPAIRAWAKADPRVAEAVKRVDTSRLAHLSGVFKEMGMGNPDLPRLFYAGLIGLQEIAHGDETASATPLATLADLMIALAETD</sequence>
<evidence type="ECO:0000256" key="1">
    <source>
        <dbReference type="ARBA" id="ARBA00023125"/>
    </source>
</evidence>
<dbReference type="Gene3D" id="1.10.357.10">
    <property type="entry name" value="Tetracycline Repressor, domain 2"/>
    <property type="match status" value="1"/>
</dbReference>
<evidence type="ECO:0000259" key="2">
    <source>
        <dbReference type="Pfam" id="PF00440"/>
    </source>
</evidence>
<dbReference type="Proteomes" id="UP000184514">
    <property type="component" value="Unassembled WGS sequence"/>
</dbReference>
<comment type="caution">
    <text evidence="3">The sequence shown here is derived from an EMBL/GenBank/DDBJ whole genome shotgun (WGS) entry which is preliminary data.</text>
</comment>
<dbReference type="SUPFAM" id="SSF46689">
    <property type="entry name" value="Homeodomain-like"/>
    <property type="match status" value="1"/>
</dbReference>
<protein>
    <submittedName>
        <fullName evidence="3">Bacterial regulatory protein, tetR family</fullName>
    </submittedName>
</protein>
<reference evidence="3 4" key="1">
    <citation type="submission" date="2016-10" db="EMBL/GenBank/DDBJ databases">
        <title>Genome sequence of Planktotalea frisia SH6-1.</title>
        <authorList>
            <person name="Poehlein A."/>
            <person name="Bakenhus I."/>
            <person name="Voget S."/>
            <person name="Brinkhoff T."/>
            <person name="Simon M."/>
        </authorList>
    </citation>
    <scope>NUCLEOTIDE SEQUENCE [LARGE SCALE GENOMIC DNA]</scope>
    <source>
        <strain evidence="3 4">SH6-1</strain>
    </source>
</reference>
<dbReference type="RefSeq" id="WP_072629178.1">
    <property type="nucleotide sequence ID" value="NZ_MLCB01000040.1"/>
</dbReference>
<dbReference type="InterPro" id="IPR001647">
    <property type="entry name" value="HTH_TetR"/>
</dbReference>
<dbReference type="GO" id="GO:0003677">
    <property type="term" value="F:DNA binding"/>
    <property type="evidence" value="ECO:0007669"/>
    <property type="project" value="UniProtKB-KW"/>
</dbReference>
<dbReference type="AlphaFoldDB" id="A0A1L9P153"/>
<dbReference type="STRING" id="696762.PFRI_04940"/>
<dbReference type="Pfam" id="PF00440">
    <property type="entry name" value="TetR_N"/>
    <property type="match status" value="1"/>
</dbReference>
<keyword evidence="4" id="KW-1185">Reference proteome</keyword>
<organism evidence="3 4">
    <name type="scientific">Planktotalea frisia</name>
    <dbReference type="NCBI Taxonomy" id="696762"/>
    <lineage>
        <taxon>Bacteria</taxon>
        <taxon>Pseudomonadati</taxon>
        <taxon>Pseudomonadota</taxon>
        <taxon>Alphaproteobacteria</taxon>
        <taxon>Rhodobacterales</taxon>
        <taxon>Paracoccaceae</taxon>
        <taxon>Planktotalea</taxon>
    </lineage>
</organism>
<name>A0A1L9P153_9RHOB</name>
<proteinExistence type="predicted"/>
<gene>
    <name evidence="3" type="ORF">PFRI_04940</name>
</gene>
<feature type="domain" description="HTH tetR-type" evidence="2">
    <location>
        <begin position="10"/>
        <end position="46"/>
    </location>
</feature>
<evidence type="ECO:0000313" key="4">
    <source>
        <dbReference type="Proteomes" id="UP000184514"/>
    </source>
</evidence>
<evidence type="ECO:0000313" key="3">
    <source>
        <dbReference type="EMBL" id="OJI95257.1"/>
    </source>
</evidence>
<keyword evidence="1" id="KW-0238">DNA-binding</keyword>
<dbReference type="InterPro" id="IPR009057">
    <property type="entry name" value="Homeodomain-like_sf"/>
</dbReference>
<dbReference type="EMBL" id="MLCB01000040">
    <property type="protein sequence ID" value="OJI95257.1"/>
    <property type="molecule type" value="Genomic_DNA"/>
</dbReference>
<accession>A0A1L9P153</accession>